<accession>A0ABQ8SGJ1</accession>
<evidence type="ECO:0000259" key="1">
    <source>
        <dbReference type="PROSITE" id="PS50878"/>
    </source>
</evidence>
<name>A0ABQ8SGJ1_PERAM</name>
<dbReference type="InterPro" id="IPR000477">
    <property type="entry name" value="RT_dom"/>
</dbReference>
<dbReference type="Proteomes" id="UP001148838">
    <property type="component" value="Unassembled WGS sequence"/>
</dbReference>
<reference evidence="2 3" key="1">
    <citation type="journal article" date="2022" name="Allergy">
        <title>Genome assembly and annotation of Periplaneta americana reveal a comprehensive cockroach allergen profile.</title>
        <authorList>
            <person name="Wang L."/>
            <person name="Xiong Q."/>
            <person name="Saelim N."/>
            <person name="Wang L."/>
            <person name="Nong W."/>
            <person name="Wan A.T."/>
            <person name="Shi M."/>
            <person name="Liu X."/>
            <person name="Cao Q."/>
            <person name="Hui J.H.L."/>
            <person name="Sookrung N."/>
            <person name="Leung T.F."/>
            <person name="Tungtrongchitr A."/>
            <person name="Tsui S.K.W."/>
        </authorList>
    </citation>
    <scope>NUCLEOTIDE SEQUENCE [LARGE SCALE GENOMIC DNA]</scope>
    <source>
        <strain evidence="2">PWHHKU_190912</strain>
    </source>
</reference>
<evidence type="ECO:0000313" key="2">
    <source>
        <dbReference type="EMBL" id="KAJ4433243.1"/>
    </source>
</evidence>
<evidence type="ECO:0000313" key="3">
    <source>
        <dbReference type="Proteomes" id="UP001148838"/>
    </source>
</evidence>
<gene>
    <name evidence="2" type="ORF">ANN_15502</name>
</gene>
<feature type="domain" description="Reverse transcriptase" evidence="1">
    <location>
        <begin position="341"/>
        <end position="599"/>
    </location>
</feature>
<dbReference type="EMBL" id="JAJSOF020000027">
    <property type="protein sequence ID" value="KAJ4433243.1"/>
    <property type="molecule type" value="Genomic_DNA"/>
</dbReference>
<dbReference type="PROSITE" id="PS50878">
    <property type="entry name" value="RT_POL"/>
    <property type="match status" value="1"/>
</dbReference>
<dbReference type="PANTHER" id="PTHR19446">
    <property type="entry name" value="REVERSE TRANSCRIPTASES"/>
    <property type="match status" value="1"/>
</dbReference>
<dbReference type="Pfam" id="PF00078">
    <property type="entry name" value="RVT_1"/>
    <property type="match status" value="1"/>
</dbReference>
<sequence>MAGLCESGNEPVGSMKAICINFRGISLLLTSYKVLSNILLRRVTPHVDEIIGDHQCGFRRNRSTIDQIFCIRQIMEKKWEYKEYAIRKVQDNREGLELNGLHQLLVYADDVNMLGENPQTIRENTGILLEGSKEIGLEVNPEKTEYMIMSRDQNIVRNGNIKIGNLSFEEVEKFKYIGATVTNINDTREEIKHRINMRNVCMYCETTQAIRNAKLRHFHNILKGGADPSKLWRNLRTIGLGNPRTQVDSVPVSLDELNYHFATVQSITLDTVDKQQTVNELQMTPIPDREIFFFTYVTETEVRAAIKRITSKAEGVDNISIILLKKLLDIILPTLTHIFNASLITSTYPNLWKKAFIRPIPKIKTPLCANDFRPISILPALSKALERIVHKQLMNYLTEHALLDEYQSGFRNGHSTTTALLKVNEDIREATDERKLTLLTLLDFSKAFDTVDTDLLLCKLRLLNLSESSVTWFESYLRERQQCVIACDYSSRWCVVKSGIQQGSVLGPLLFMIYINDVTKMIKHCKYHMYADDLQIYLHFHPDETSDAVNKINEDLNSISLWSHKFGLRLNPEKSQAISNKKKDDVLVKDEVHYRTIATSCGRIQRVLRRFRERNITDDRDLPSVV</sequence>
<comment type="caution">
    <text evidence="2">The sequence shown here is derived from an EMBL/GenBank/DDBJ whole genome shotgun (WGS) entry which is preliminary data.</text>
</comment>
<keyword evidence="3" id="KW-1185">Reference proteome</keyword>
<organism evidence="2 3">
    <name type="scientific">Periplaneta americana</name>
    <name type="common">American cockroach</name>
    <name type="synonym">Blatta americana</name>
    <dbReference type="NCBI Taxonomy" id="6978"/>
    <lineage>
        <taxon>Eukaryota</taxon>
        <taxon>Metazoa</taxon>
        <taxon>Ecdysozoa</taxon>
        <taxon>Arthropoda</taxon>
        <taxon>Hexapoda</taxon>
        <taxon>Insecta</taxon>
        <taxon>Pterygota</taxon>
        <taxon>Neoptera</taxon>
        <taxon>Polyneoptera</taxon>
        <taxon>Dictyoptera</taxon>
        <taxon>Blattodea</taxon>
        <taxon>Blattoidea</taxon>
        <taxon>Blattidae</taxon>
        <taxon>Blattinae</taxon>
        <taxon>Periplaneta</taxon>
    </lineage>
</organism>
<proteinExistence type="predicted"/>
<dbReference type="InterPro" id="IPR043502">
    <property type="entry name" value="DNA/RNA_pol_sf"/>
</dbReference>
<dbReference type="CDD" id="cd01650">
    <property type="entry name" value="RT_nLTR_like"/>
    <property type="match status" value="1"/>
</dbReference>
<dbReference type="SUPFAM" id="SSF56672">
    <property type="entry name" value="DNA/RNA polymerases"/>
    <property type="match status" value="1"/>
</dbReference>
<protein>
    <recommendedName>
        <fullName evidence="1">Reverse transcriptase domain-containing protein</fullName>
    </recommendedName>
</protein>